<feature type="transmembrane region" description="Helical" evidence="1">
    <location>
        <begin position="54"/>
        <end position="83"/>
    </location>
</feature>
<sequence length="155" mass="17503">MSTPLIFTEQRLLPRWIDIIITALAWFGFVFLLVRGFLEMISRAPHMGPIPLRIYILSGLTTIALYLAIAAFNAVVLIIWAKYNQVRFQVERRGHRPDLDDDELASSMALSPELIAQLKSGSCLTLYNDEHGHLLDVKEGLQLPEVAPVIHLRQG</sequence>
<proteinExistence type="predicted"/>
<accession>A0A0E1NTX1</accession>
<dbReference type="PATRIC" id="fig|360102.15.peg.4438"/>
<organism evidence="2 3">
    <name type="scientific">Yersinia pestis bv. Antiqua (strain Antiqua)</name>
    <dbReference type="NCBI Taxonomy" id="360102"/>
    <lineage>
        <taxon>Bacteria</taxon>
        <taxon>Pseudomonadati</taxon>
        <taxon>Pseudomonadota</taxon>
        <taxon>Gammaproteobacteria</taxon>
        <taxon>Enterobacterales</taxon>
        <taxon>Yersiniaceae</taxon>
        <taxon>Yersinia</taxon>
    </lineage>
</organism>
<dbReference type="AlphaFoldDB" id="A0A0E1NTX1"/>
<feature type="transmembrane region" description="Helical" evidence="1">
    <location>
        <begin position="12"/>
        <end position="34"/>
    </location>
</feature>
<keyword evidence="1" id="KW-0812">Transmembrane</keyword>
<dbReference type="NCBIfam" id="NF011179">
    <property type="entry name" value="PRK14584.1"/>
    <property type="match status" value="1"/>
</dbReference>
<keyword evidence="1" id="KW-1133">Transmembrane helix</keyword>
<keyword evidence="1" id="KW-0472">Membrane</keyword>
<name>A0A0E1NTX1_YERPA</name>
<dbReference type="EMBL" id="CP000308">
    <property type="protein sequence ID" value="ABG13304.1"/>
    <property type="molecule type" value="Genomic_DNA"/>
</dbReference>
<dbReference type="GeneID" id="49786060"/>
<dbReference type="NCBIfam" id="TIGR03940">
    <property type="entry name" value="PGA_PgaD"/>
    <property type="match status" value="1"/>
</dbReference>
<dbReference type="KEGG" id="ypa:YPA_1337"/>
<dbReference type="RefSeq" id="WP_002212041.1">
    <property type="nucleotide sequence ID" value="NC_008150.1"/>
</dbReference>
<reference evidence="2 3" key="1">
    <citation type="journal article" date="2006" name="J. Bacteriol.">
        <title>Complete genome sequence of Yersinia pestis strains Antiqua and Nepal516: evidence of gene reduction in an emerging pathogen.</title>
        <authorList>
            <person name="Chain P.S."/>
            <person name="Hu P."/>
            <person name="Malfatti S.A."/>
            <person name="Radnedge L."/>
            <person name="Larimer F."/>
            <person name="Vergez L.M."/>
            <person name="Worsham P."/>
            <person name="Chu M.C."/>
            <person name="Andersen G.L."/>
        </authorList>
    </citation>
    <scope>NUCLEOTIDE SEQUENCE [LARGE SCALE GENOMIC DNA]</scope>
    <source>
        <strain evidence="2 3">Antiqua</strain>
    </source>
</reference>
<evidence type="ECO:0000313" key="3">
    <source>
        <dbReference type="Proteomes" id="UP000001971"/>
    </source>
</evidence>
<evidence type="ECO:0000256" key="1">
    <source>
        <dbReference type="SAM" id="Phobius"/>
    </source>
</evidence>
<dbReference type="Pfam" id="PF13994">
    <property type="entry name" value="PgaD"/>
    <property type="match status" value="1"/>
</dbReference>
<dbReference type="HOGENOM" id="CLU_131509_0_0_6"/>
<dbReference type="GO" id="GO:0043709">
    <property type="term" value="P:cell adhesion involved in single-species biofilm formation"/>
    <property type="evidence" value="ECO:0007669"/>
    <property type="project" value="InterPro"/>
</dbReference>
<protein>
    <submittedName>
        <fullName evidence="2">Haemin storage system, HmsS protein</fullName>
    </submittedName>
</protein>
<gene>
    <name evidence="2" type="ordered locus">YPA_1337</name>
</gene>
<evidence type="ECO:0000313" key="2">
    <source>
        <dbReference type="EMBL" id="ABG13304.1"/>
    </source>
</evidence>
<dbReference type="InterPro" id="IPR023829">
    <property type="entry name" value="PGA_PgaD"/>
</dbReference>
<dbReference type="Proteomes" id="UP000001971">
    <property type="component" value="Chromosome"/>
</dbReference>